<evidence type="ECO:0000313" key="1">
    <source>
        <dbReference type="EMBL" id="PIL42311.1"/>
    </source>
</evidence>
<accession>A0A2G8T8E1</accession>
<dbReference type="Proteomes" id="UP000230390">
    <property type="component" value="Unassembled WGS sequence"/>
</dbReference>
<proteinExistence type="predicted"/>
<evidence type="ECO:0000313" key="2">
    <source>
        <dbReference type="Proteomes" id="UP000230390"/>
    </source>
</evidence>
<name>A0A2G8T8E1_9BURK</name>
<protein>
    <submittedName>
        <fullName evidence="1">Uncharacterized protein</fullName>
    </submittedName>
</protein>
<reference evidence="1 2" key="1">
    <citation type="submission" date="2017-10" db="EMBL/GenBank/DDBJ databases">
        <title>Massilia psychrophilum sp. nov., a novel purple-pigmented bacterium isolated from Tianshan glacier, Xinjiang Municipality, China.</title>
        <authorList>
            <person name="Wang H."/>
        </authorList>
    </citation>
    <scope>NUCLEOTIDE SEQUENCE [LARGE SCALE GENOMIC DNA]</scope>
    <source>
        <strain evidence="1 2">JCM 30074</strain>
    </source>
</reference>
<gene>
    <name evidence="1" type="ORF">CR105_24820</name>
</gene>
<keyword evidence="2" id="KW-1185">Reference proteome</keyword>
<dbReference type="AlphaFoldDB" id="A0A2G8T8E1"/>
<sequence length="91" mass="10415">MTTAYAHASSGDYDKAIELCDWLLQDSATEIAGRRQRSAVKTHWATLTAQLPIYKVFLKPTKWNRPTCMRWAFYFSKTDRPLKQSSGSVTL</sequence>
<dbReference type="EMBL" id="PDOC01000029">
    <property type="protein sequence ID" value="PIL42311.1"/>
    <property type="molecule type" value="Genomic_DNA"/>
</dbReference>
<organism evidence="1 2">
    <name type="scientific">Massilia eurypsychrophila</name>
    <dbReference type="NCBI Taxonomy" id="1485217"/>
    <lineage>
        <taxon>Bacteria</taxon>
        <taxon>Pseudomonadati</taxon>
        <taxon>Pseudomonadota</taxon>
        <taxon>Betaproteobacteria</taxon>
        <taxon>Burkholderiales</taxon>
        <taxon>Oxalobacteraceae</taxon>
        <taxon>Telluria group</taxon>
        <taxon>Massilia</taxon>
    </lineage>
</organism>
<comment type="caution">
    <text evidence="1">The sequence shown here is derived from an EMBL/GenBank/DDBJ whole genome shotgun (WGS) entry which is preliminary data.</text>
</comment>